<evidence type="ECO:0000313" key="8">
    <source>
        <dbReference type="EMBL" id="MEQ2439487.1"/>
    </source>
</evidence>
<keyword evidence="9" id="KW-1185">Reference proteome</keyword>
<evidence type="ECO:0000256" key="6">
    <source>
        <dbReference type="ARBA" id="ARBA00023014"/>
    </source>
</evidence>
<dbReference type="InterPro" id="IPR007197">
    <property type="entry name" value="rSAM"/>
</dbReference>
<dbReference type="RefSeq" id="WP_349217745.1">
    <property type="nucleotide sequence ID" value="NZ_JBBMFD010000001.1"/>
</dbReference>
<dbReference type="InterPro" id="IPR013785">
    <property type="entry name" value="Aldolase_TIM"/>
</dbReference>
<protein>
    <submittedName>
        <fullName evidence="8">2-iminoacetate synthase ThiH</fullName>
    </submittedName>
</protein>
<dbReference type="SFLD" id="SFLDF00301">
    <property type="entry name" value="2-iminoacetate_synthase_(ThiH)"/>
    <property type="match status" value="1"/>
</dbReference>
<accession>A0ABV1DYN6</accession>
<keyword evidence="2" id="KW-0004">4Fe-4S</keyword>
<dbReference type="Pfam" id="PF04055">
    <property type="entry name" value="Radical_SAM"/>
    <property type="match status" value="1"/>
</dbReference>
<dbReference type="PANTHER" id="PTHR43583:SF1">
    <property type="entry name" value="2-IMINOACETATE SYNTHASE"/>
    <property type="match status" value="1"/>
</dbReference>
<evidence type="ECO:0000256" key="2">
    <source>
        <dbReference type="ARBA" id="ARBA00022485"/>
    </source>
</evidence>
<dbReference type="CDD" id="cd01335">
    <property type="entry name" value="Radical_SAM"/>
    <property type="match status" value="1"/>
</dbReference>
<keyword evidence="6" id="KW-0411">Iron-sulfur</keyword>
<dbReference type="SUPFAM" id="SSF102114">
    <property type="entry name" value="Radical SAM enzymes"/>
    <property type="match status" value="1"/>
</dbReference>
<dbReference type="EMBL" id="JBBMFD010000001">
    <property type="protein sequence ID" value="MEQ2439487.1"/>
    <property type="molecule type" value="Genomic_DNA"/>
</dbReference>
<dbReference type="NCBIfam" id="TIGR02351">
    <property type="entry name" value="thiH"/>
    <property type="match status" value="1"/>
</dbReference>
<evidence type="ECO:0000313" key="9">
    <source>
        <dbReference type="Proteomes" id="UP001489509"/>
    </source>
</evidence>
<keyword evidence="3" id="KW-0949">S-adenosyl-L-methionine</keyword>
<comment type="cofactor">
    <cofactor evidence="1">
        <name>[4Fe-4S] cluster</name>
        <dbReference type="ChEBI" id="CHEBI:49883"/>
    </cofactor>
</comment>
<evidence type="ECO:0000256" key="3">
    <source>
        <dbReference type="ARBA" id="ARBA00022691"/>
    </source>
</evidence>
<feature type="domain" description="Biotin and thiamin synthesis-associated" evidence="7">
    <location>
        <begin position="254"/>
        <end position="358"/>
    </location>
</feature>
<evidence type="ECO:0000256" key="5">
    <source>
        <dbReference type="ARBA" id="ARBA00023004"/>
    </source>
</evidence>
<keyword evidence="5" id="KW-0408">Iron</keyword>
<dbReference type="Gene3D" id="3.20.20.70">
    <property type="entry name" value="Aldolase class I"/>
    <property type="match status" value="1"/>
</dbReference>
<dbReference type="SFLD" id="SFLDG01081">
    <property type="entry name" value="cleavage_of_the_Ca-Cb_bond_in"/>
    <property type="match status" value="1"/>
</dbReference>
<evidence type="ECO:0000256" key="1">
    <source>
        <dbReference type="ARBA" id="ARBA00001966"/>
    </source>
</evidence>
<comment type="caution">
    <text evidence="8">The sequence shown here is derived from an EMBL/GenBank/DDBJ whole genome shotgun (WGS) entry which is preliminary data.</text>
</comment>
<dbReference type="PANTHER" id="PTHR43583">
    <property type="entry name" value="2-IMINOACETATE SYNTHASE"/>
    <property type="match status" value="1"/>
</dbReference>
<evidence type="ECO:0000256" key="4">
    <source>
        <dbReference type="ARBA" id="ARBA00022723"/>
    </source>
</evidence>
<name>A0ABV1DYN6_9FIRM</name>
<gene>
    <name evidence="8" type="primary">thiH</name>
    <name evidence="8" type="ORF">WMO26_01445</name>
</gene>
<dbReference type="InterPro" id="IPR010722">
    <property type="entry name" value="BATS_dom"/>
</dbReference>
<reference evidence="8 9" key="1">
    <citation type="submission" date="2024-03" db="EMBL/GenBank/DDBJ databases">
        <title>Human intestinal bacterial collection.</title>
        <authorList>
            <person name="Pauvert C."/>
            <person name="Hitch T.C.A."/>
            <person name="Clavel T."/>
        </authorList>
    </citation>
    <scope>NUCLEOTIDE SEQUENCE [LARGE SCALE GENOMIC DNA]</scope>
    <source>
        <strain evidence="8 9">CLA-JM-H44</strain>
    </source>
</reference>
<dbReference type="SFLD" id="SFLDG01060">
    <property type="entry name" value="BATS_domain_containing"/>
    <property type="match status" value="1"/>
</dbReference>
<keyword evidence="4" id="KW-0479">Metal-binding</keyword>
<dbReference type="InterPro" id="IPR058240">
    <property type="entry name" value="rSAM_sf"/>
</dbReference>
<proteinExistence type="predicted"/>
<sequence>MTDLLDAVMDRYDRYNFDAFTARDVAEALESESLSEEQYAALLSPAAAPFLEQMARKAQHLTTRQFGNSVGLYTPLYIANYCVNHCVYCGFNCQNHINRGKLTFEEIDHELAAIAKTGLREILLLTGESRYHSDVEYIGKAVEIAKQYFTTIGIEVYPMEVEEYAHLQRCGADFVSVYQETYDREKYAQVHLSGPKRDFAYRFNAQERALMGGMRGVGVGALLGLGDFRKDAFAAGLHASYLQKKYPKAEVSFSVPRLRPYKNNAENSSNDVHEPQLLQVMLAYRLLLPFAGINISTRERAGFRDHVVGLAATKISAGVKTGVGGHEEEEKGDAQFQISDPRSVTEIEQMLVARGMQPVYRDYIRM</sequence>
<dbReference type="Pfam" id="PF06968">
    <property type="entry name" value="BATS"/>
    <property type="match status" value="1"/>
</dbReference>
<evidence type="ECO:0000259" key="7">
    <source>
        <dbReference type="SMART" id="SM00876"/>
    </source>
</evidence>
<dbReference type="Proteomes" id="UP001489509">
    <property type="component" value="Unassembled WGS sequence"/>
</dbReference>
<organism evidence="8 9">
    <name type="scientific">Solibaculum intestinale</name>
    <dbReference type="NCBI Taxonomy" id="3133165"/>
    <lineage>
        <taxon>Bacteria</taxon>
        <taxon>Bacillati</taxon>
        <taxon>Bacillota</taxon>
        <taxon>Clostridia</taxon>
        <taxon>Eubacteriales</taxon>
        <taxon>Oscillospiraceae</taxon>
        <taxon>Solibaculum</taxon>
    </lineage>
</organism>
<dbReference type="InterPro" id="IPR034428">
    <property type="entry name" value="ThiH/NoCL/HydG-like"/>
</dbReference>
<dbReference type="SFLD" id="SFLDS00029">
    <property type="entry name" value="Radical_SAM"/>
    <property type="match status" value="1"/>
</dbReference>
<dbReference type="SMART" id="SM00876">
    <property type="entry name" value="BATS"/>
    <property type="match status" value="1"/>
</dbReference>
<dbReference type="InterPro" id="IPR012726">
    <property type="entry name" value="ThiH"/>
</dbReference>